<proteinExistence type="predicted"/>
<dbReference type="EMBL" id="PFAU01000018">
    <property type="protein sequence ID" value="PIR91261.1"/>
    <property type="molecule type" value="Genomic_DNA"/>
</dbReference>
<dbReference type="AlphaFoldDB" id="A0A2H0UWQ3"/>
<evidence type="ECO:0000256" key="1">
    <source>
        <dbReference type="SAM" id="SignalP"/>
    </source>
</evidence>
<name>A0A2H0UWQ3_9BACT</name>
<gene>
    <name evidence="2" type="ORF">COU02_00730</name>
</gene>
<evidence type="ECO:0000313" key="3">
    <source>
        <dbReference type="Proteomes" id="UP000230882"/>
    </source>
</evidence>
<comment type="caution">
    <text evidence="2">The sequence shown here is derived from an EMBL/GenBank/DDBJ whole genome shotgun (WGS) entry which is preliminary data.</text>
</comment>
<reference evidence="3" key="1">
    <citation type="submission" date="2017-09" db="EMBL/GenBank/DDBJ databases">
        <title>Depth-based differentiation of microbial function through sediment-hosted aquifers and enrichment of novel symbionts in the deep terrestrial subsurface.</title>
        <authorList>
            <person name="Probst A.J."/>
            <person name="Ladd B."/>
            <person name="Jarett J.K."/>
            <person name="Geller-Mcgrath D.E."/>
            <person name="Sieber C.M.K."/>
            <person name="Emerson J.B."/>
            <person name="Anantharaman K."/>
            <person name="Thomas B.C."/>
            <person name="Malmstrom R."/>
            <person name="Stieglmeier M."/>
            <person name="Klingl A."/>
            <person name="Woyke T."/>
            <person name="Ryan C.M."/>
            <person name="Banfield J.F."/>
        </authorList>
    </citation>
    <scope>NUCLEOTIDE SEQUENCE [LARGE SCALE GENOMIC DNA]</scope>
</reference>
<sequence>MIYSNLKILLSVLIVSTLLFYSFSFASAQEDAFNNFLGTFIQALKESLKEAFQIWRSIHQKILDYWKGYLLPKIQNWLKREVSKREPIIREQIQKEKTQIKEEIKELYSKTWQWLKDLIF</sequence>
<feature type="signal peptide" evidence="1">
    <location>
        <begin position="1"/>
        <end position="28"/>
    </location>
</feature>
<evidence type="ECO:0008006" key="4">
    <source>
        <dbReference type="Google" id="ProtNLM"/>
    </source>
</evidence>
<feature type="chain" id="PRO_5013554014" description="DUF5667 domain-containing protein" evidence="1">
    <location>
        <begin position="29"/>
        <end position="120"/>
    </location>
</feature>
<accession>A0A2H0UWQ3</accession>
<dbReference type="Proteomes" id="UP000230882">
    <property type="component" value="Unassembled WGS sequence"/>
</dbReference>
<organism evidence="2 3">
    <name type="scientific">bacterium (Candidatus Gribaldobacteria) CG10_big_fil_rev_8_21_14_0_10_37_46</name>
    <dbReference type="NCBI Taxonomy" id="2014276"/>
    <lineage>
        <taxon>Bacteria</taxon>
        <taxon>Candidatus Gribaldobacteria</taxon>
    </lineage>
</organism>
<keyword evidence="1" id="KW-0732">Signal</keyword>
<evidence type="ECO:0000313" key="2">
    <source>
        <dbReference type="EMBL" id="PIR91261.1"/>
    </source>
</evidence>
<protein>
    <recommendedName>
        <fullName evidence="4">DUF5667 domain-containing protein</fullName>
    </recommendedName>
</protein>